<keyword evidence="1" id="KW-0472">Membrane</keyword>
<proteinExistence type="predicted"/>
<dbReference type="RefSeq" id="XP_001588534.1">
    <property type="nucleotide sequence ID" value="XM_001588484.1"/>
</dbReference>
<organism evidence="2 3">
    <name type="scientific">Sclerotinia sclerotiorum (strain ATCC 18683 / 1980 / Ss-1)</name>
    <name type="common">White mold</name>
    <name type="synonym">Whetzelinia sclerotiorum</name>
    <dbReference type="NCBI Taxonomy" id="665079"/>
    <lineage>
        <taxon>Eukaryota</taxon>
        <taxon>Fungi</taxon>
        <taxon>Dikarya</taxon>
        <taxon>Ascomycota</taxon>
        <taxon>Pezizomycotina</taxon>
        <taxon>Leotiomycetes</taxon>
        <taxon>Helotiales</taxon>
        <taxon>Sclerotiniaceae</taxon>
        <taxon>Sclerotinia</taxon>
    </lineage>
</organism>
<dbReference type="InParanoid" id="A7EXL6"/>
<dbReference type="GeneID" id="5484928"/>
<name>A7EXL6_SCLS1</name>
<dbReference type="HOGENOM" id="CLU_2723735_0_0_1"/>
<gene>
    <name evidence="2" type="ORF">SS1G_10081</name>
</gene>
<evidence type="ECO:0000313" key="2">
    <source>
        <dbReference type="EMBL" id="EDN94208.1"/>
    </source>
</evidence>
<accession>A7EXL6</accession>
<reference evidence="3" key="1">
    <citation type="journal article" date="2011" name="PLoS Genet.">
        <title>Genomic analysis of the necrotrophic fungal pathogens Sclerotinia sclerotiorum and Botrytis cinerea.</title>
        <authorList>
            <person name="Amselem J."/>
            <person name="Cuomo C.A."/>
            <person name="van Kan J.A."/>
            <person name="Viaud M."/>
            <person name="Benito E.P."/>
            <person name="Couloux A."/>
            <person name="Coutinho P.M."/>
            <person name="de Vries R.P."/>
            <person name="Dyer P.S."/>
            <person name="Fillinger S."/>
            <person name="Fournier E."/>
            <person name="Gout L."/>
            <person name="Hahn M."/>
            <person name="Kohn L."/>
            <person name="Lapalu N."/>
            <person name="Plummer K.M."/>
            <person name="Pradier J.M."/>
            <person name="Quevillon E."/>
            <person name="Sharon A."/>
            <person name="Simon A."/>
            <person name="ten Have A."/>
            <person name="Tudzynski B."/>
            <person name="Tudzynski P."/>
            <person name="Wincker P."/>
            <person name="Andrew M."/>
            <person name="Anthouard V."/>
            <person name="Beever R.E."/>
            <person name="Beffa R."/>
            <person name="Benoit I."/>
            <person name="Bouzid O."/>
            <person name="Brault B."/>
            <person name="Chen Z."/>
            <person name="Choquer M."/>
            <person name="Collemare J."/>
            <person name="Cotton P."/>
            <person name="Danchin E.G."/>
            <person name="Da Silva C."/>
            <person name="Gautier A."/>
            <person name="Giraud C."/>
            <person name="Giraud T."/>
            <person name="Gonzalez C."/>
            <person name="Grossetete S."/>
            <person name="Guldener U."/>
            <person name="Henrissat B."/>
            <person name="Howlett B.J."/>
            <person name="Kodira C."/>
            <person name="Kretschmer M."/>
            <person name="Lappartient A."/>
            <person name="Leroch M."/>
            <person name="Levis C."/>
            <person name="Mauceli E."/>
            <person name="Neuveglise C."/>
            <person name="Oeser B."/>
            <person name="Pearson M."/>
            <person name="Poulain J."/>
            <person name="Poussereau N."/>
            <person name="Quesneville H."/>
            <person name="Rascle C."/>
            <person name="Schumacher J."/>
            <person name="Segurens B."/>
            <person name="Sexton A."/>
            <person name="Silva E."/>
            <person name="Sirven C."/>
            <person name="Soanes D.M."/>
            <person name="Talbot N.J."/>
            <person name="Templeton M."/>
            <person name="Yandava C."/>
            <person name="Yarden O."/>
            <person name="Zeng Q."/>
            <person name="Rollins J.A."/>
            <person name="Lebrun M.H."/>
            <person name="Dickman M."/>
        </authorList>
    </citation>
    <scope>NUCLEOTIDE SEQUENCE [LARGE SCALE GENOMIC DNA]</scope>
    <source>
        <strain evidence="3">ATCC 18683 / 1980 / Ss-1</strain>
    </source>
</reference>
<dbReference type="KEGG" id="ssl:SS1G_10081"/>
<keyword evidence="1" id="KW-0812">Transmembrane</keyword>
<keyword evidence="3" id="KW-1185">Reference proteome</keyword>
<feature type="transmembrane region" description="Helical" evidence="1">
    <location>
        <begin position="41"/>
        <end position="63"/>
    </location>
</feature>
<sequence>MHSSTKDTGYPFNTLKVQHTTANWVCTDQRLFWAAERETNLWVLGCLIFLLGGGFLRACFSFLKKEVLFWKD</sequence>
<evidence type="ECO:0000256" key="1">
    <source>
        <dbReference type="SAM" id="Phobius"/>
    </source>
</evidence>
<dbReference type="AlphaFoldDB" id="A7EXL6"/>
<keyword evidence="1" id="KW-1133">Transmembrane helix</keyword>
<dbReference type="Proteomes" id="UP000001312">
    <property type="component" value="Unassembled WGS sequence"/>
</dbReference>
<protein>
    <submittedName>
        <fullName evidence="2">Uncharacterized protein</fullName>
    </submittedName>
</protein>
<evidence type="ECO:0000313" key="3">
    <source>
        <dbReference type="Proteomes" id="UP000001312"/>
    </source>
</evidence>
<dbReference type="EMBL" id="CH476635">
    <property type="protein sequence ID" value="EDN94208.1"/>
    <property type="molecule type" value="Genomic_DNA"/>
</dbReference>